<evidence type="ECO:0008006" key="3">
    <source>
        <dbReference type="Google" id="ProtNLM"/>
    </source>
</evidence>
<proteinExistence type="predicted"/>
<accession>A0AAW7M550</accession>
<comment type="caution">
    <text evidence="1">The sequence shown here is derived from an EMBL/GenBank/DDBJ whole genome shotgun (WGS) entry which is preliminary data.</text>
</comment>
<reference evidence="1" key="1">
    <citation type="submission" date="2023-06" db="EMBL/GenBank/DDBJ databases">
        <title>Sysu t00039.</title>
        <authorList>
            <person name="Gao L."/>
            <person name="Fang B.-Z."/>
            <person name="Li W.-J."/>
        </authorList>
    </citation>
    <scope>NUCLEOTIDE SEQUENCE</scope>
    <source>
        <strain evidence="1">SYSU T00039</strain>
    </source>
</reference>
<evidence type="ECO:0000313" key="2">
    <source>
        <dbReference type="Proteomes" id="UP001172737"/>
    </source>
</evidence>
<evidence type="ECO:0000313" key="1">
    <source>
        <dbReference type="EMBL" id="MDN4489147.1"/>
    </source>
</evidence>
<dbReference type="RefSeq" id="WP_301121768.1">
    <property type="nucleotide sequence ID" value="NZ_JAUHPX010000010.1"/>
</dbReference>
<keyword evidence="2" id="KW-1185">Reference proteome</keyword>
<sequence length="302" mass="33356">MPRQLPGRLPPVVHRGDRSWTRAELSALTSARTVRTAIAAGEVVAVLPGRYVSAPHQLATVPRAHAAMTATRGVLTGECALFLRGVVDRPPRQILVAAARGRRIEGTSWLRTFQPGTAPGSTAIGELDIAWITEASLDAWSRGPMDRRVGAVLTALQRRALTAHQLREGAGARQRIRDRAGLENVIAAFESGVHSWLEHEAFTKVFTGAEFRRFVRQHAVIARGKRRYLDMFDPATMTSVELDGSRYHLAGEQREADAERDADLATLGISTLHFTYAQITRRPEWCRETVRAALRARARFAS</sequence>
<dbReference type="Gene3D" id="3.40.960.10">
    <property type="entry name" value="VSR Endonuclease"/>
    <property type="match status" value="1"/>
</dbReference>
<organism evidence="1 2">
    <name type="scientific">Demequina lignilytica</name>
    <dbReference type="NCBI Taxonomy" id="3051663"/>
    <lineage>
        <taxon>Bacteria</taxon>
        <taxon>Bacillati</taxon>
        <taxon>Actinomycetota</taxon>
        <taxon>Actinomycetes</taxon>
        <taxon>Micrococcales</taxon>
        <taxon>Demequinaceae</taxon>
        <taxon>Demequina</taxon>
    </lineage>
</organism>
<dbReference type="Proteomes" id="UP001172737">
    <property type="component" value="Unassembled WGS sequence"/>
</dbReference>
<dbReference type="AlphaFoldDB" id="A0AAW7M550"/>
<gene>
    <name evidence="1" type="ORF">QQX10_13315</name>
</gene>
<dbReference type="EMBL" id="JAUHPX010000010">
    <property type="protein sequence ID" value="MDN4489147.1"/>
    <property type="molecule type" value="Genomic_DNA"/>
</dbReference>
<protein>
    <recommendedName>
        <fullName evidence="3">DUF559 domain-containing protein</fullName>
    </recommendedName>
</protein>
<name>A0AAW7M550_9MICO</name>